<evidence type="ECO:0000313" key="15">
    <source>
        <dbReference type="Proteomes" id="UP000479000"/>
    </source>
</evidence>
<keyword evidence="8 12" id="KW-0406">Ion transport</keyword>
<evidence type="ECO:0000256" key="2">
    <source>
        <dbReference type="ARBA" id="ARBA00007193"/>
    </source>
</evidence>
<keyword evidence="10 12" id="KW-0739">Sodium transport</keyword>
<proteinExistence type="inferred from homology"/>
<dbReference type="EMBL" id="CADCXU010019068">
    <property type="protein sequence ID" value="CAB0007429.1"/>
    <property type="molecule type" value="Genomic_DNA"/>
</dbReference>
<evidence type="ECO:0000256" key="8">
    <source>
        <dbReference type="ARBA" id="ARBA00023065"/>
    </source>
</evidence>
<evidence type="ECO:0000256" key="9">
    <source>
        <dbReference type="ARBA" id="ARBA00023136"/>
    </source>
</evidence>
<keyword evidence="11 12" id="KW-0407">Ion channel</keyword>
<evidence type="ECO:0000256" key="3">
    <source>
        <dbReference type="ARBA" id="ARBA00022448"/>
    </source>
</evidence>
<evidence type="ECO:0000256" key="11">
    <source>
        <dbReference type="ARBA" id="ARBA00023303"/>
    </source>
</evidence>
<evidence type="ECO:0000256" key="6">
    <source>
        <dbReference type="ARBA" id="ARBA00022989"/>
    </source>
</evidence>
<keyword evidence="7" id="KW-0915">Sodium</keyword>
<keyword evidence="4 12" id="KW-0894">Sodium channel</keyword>
<evidence type="ECO:0000256" key="4">
    <source>
        <dbReference type="ARBA" id="ARBA00022461"/>
    </source>
</evidence>
<evidence type="ECO:0000256" key="12">
    <source>
        <dbReference type="RuleBase" id="RU000679"/>
    </source>
</evidence>
<keyword evidence="6 13" id="KW-1133">Transmembrane helix</keyword>
<accession>A0A6H5GVC6</accession>
<reference evidence="14 15" key="1">
    <citation type="submission" date="2020-02" db="EMBL/GenBank/DDBJ databases">
        <authorList>
            <person name="Ferguson B K."/>
        </authorList>
    </citation>
    <scope>NUCLEOTIDE SEQUENCE [LARGE SCALE GENOMIC DNA]</scope>
</reference>
<organism evidence="14 15">
    <name type="scientific">Nesidiocoris tenuis</name>
    <dbReference type="NCBI Taxonomy" id="355587"/>
    <lineage>
        <taxon>Eukaryota</taxon>
        <taxon>Metazoa</taxon>
        <taxon>Ecdysozoa</taxon>
        <taxon>Arthropoda</taxon>
        <taxon>Hexapoda</taxon>
        <taxon>Insecta</taxon>
        <taxon>Pterygota</taxon>
        <taxon>Neoptera</taxon>
        <taxon>Paraneoptera</taxon>
        <taxon>Hemiptera</taxon>
        <taxon>Heteroptera</taxon>
        <taxon>Panheteroptera</taxon>
        <taxon>Cimicomorpha</taxon>
        <taxon>Miridae</taxon>
        <taxon>Dicyphina</taxon>
        <taxon>Nesidiocoris</taxon>
    </lineage>
</organism>
<dbReference type="InterPro" id="IPR001873">
    <property type="entry name" value="ENaC"/>
</dbReference>
<evidence type="ECO:0000256" key="5">
    <source>
        <dbReference type="ARBA" id="ARBA00022692"/>
    </source>
</evidence>
<evidence type="ECO:0000256" key="7">
    <source>
        <dbReference type="ARBA" id="ARBA00023053"/>
    </source>
</evidence>
<evidence type="ECO:0000313" key="14">
    <source>
        <dbReference type="EMBL" id="CAB0007429.1"/>
    </source>
</evidence>
<keyword evidence="9 13" id="KW-0472">Membrane</keyword>
<evidence type="ECO:0000256" key="10">
    <source>
        <dbReference type="ARBA" id="ARBA00023201"/>
    </source>
</evidence>
<dbReference type="Proteomes" id="UP000479000">
    <property type="component" value="Unassembled WGS sequence"/>
</dbReference>
<dbReference type="GO" id="GO:0005272">
    <property type="term" value="F:sodium channel activity"/>
    <property type="evidence" value="ECO:0007669"/>
    <property type="project" value="UniProtKB-KW"/>
</dbReference>
<name>A0A6H5GVC6_9HEMI</name>
<keyword evidence="5 12" id="KW-0812">Transmembrane</keyword>
<comment type="similarity">
    <text evidence="2 12">Belongs to the amiloride-sensitive sodium channel (TC 1.A.6) family.</text>
</comment>
<feature type="transmembrane region" description="Helical" evidence="13">
    <location>
        <begin position="23"/>
        <end position="45"/>
    </location>
</feature>
<dbReference type="GO" id="GO:0016020">
    <property type="term" value="C:membrane"/>
    <property type="evidence" value="ECO:0007669"/>
    <property type="project" value="UniProtKB-SubCell"/>
</dbReference>
<dbReference type="OrthoDB" id="6021021at2759"/>
<dbReference type="Pfam" id="PF00858">
    <property type="entry name" value="ASC"/>
    <property type="match status" value="1"/>
</dbReference>
<protein>
    <submittedName>
        <fullName evidence="14">Uncharacterized protein</fullName>
    </submittedName>
</protein>
<comment type="subcellular location">
    <subcellularLocation>
        <location evidence="1">Membrane</location>
        <topology evidence="1">Multi-pass membrane protein</topology>
    </subcellularLocation>
</comment>
<sequence>MKHRIRKHQFVWNISMARFRKKIWWVTMLACCMIGNGYLISKVWIKWHDSPVIVSFAETAMPIWEVPFPAITFCSEIKSRVDVFNFTDAILKYQNGSIAQSDEENPMFLDHGLASSWSLEAGYDRDAPLQTTYPRRVISAGASTSFNLVVKYRVRDTDFHCRGPVQGQLRRPAWSFLRHQHFELLRNRVLHNAPILGQSSPHQEKTRIHGYRRWSGQHYHCLPPAAAPVDNRRAQRMLAQ</sequence>
<evidence type="ECO:0000256" key="1">
    <source>
        <dbReference type="ARBA" id="ARBA00004141"/>
    </source>
</evidence>
<gene>
    <name evidence="14" type="ORF">NTEN_LOCUS12710</name>
</gene>
<keyword evidence="3 12" id="KW-0813">Transport</keyword>
<evidence type="ECO:0000256" key="13">
    <source>
        <dbReference type="SAM" id="Phobius"/>
    </source>
</evidence>
<dbReference type="AlphaFoldDB" id="A0A6H5GVC6"/>
<keyword evidence="15" id="KW-1185">Reference proteome</keyword>